<proteinExistence type="predicted"/>
<protein>
    <recommendedName>
        <fullName evidence="3">NB-ARC domain-containing protein</fullName>
    </recommendedName>
</protein>
<name>A0AAN9P3K3_PHACN</name>
<evidence type="ECO:0008006" key="3">
    <source>
        <dbReference type="Google" id="ProtNLM"/>
    </source>
</evidence>
<dbReference type="Proteomes" id="UP001374584">
    <property type="component" value="Unassembled WGS sequence"/>
</dbReference>
<dbReference type="EMBL" id="JAYMYR010000001">
    <property type="protein sequence ID" value="KAK7382357.1"/>
    <property type="molecule type" value="Genomic_DNA"/>
</dbReference>
<comment type="caution">
    <text evidence="1">The sequence shown here is derived from an EMBL/GenBank/DDBJ whole genome shotgun (WGS) entry which is preliminary data.</text>
</comment>
<evidence type="ECO:0000313" key="2">
    <source>
        <dbReference type="Proteomes" id="UP001374584"/>
    </source>
</evidence>
<dbReference type="AlphaFoldDB" id="A0AAN9P3K3"/>
<accession>A0AAN9P3K3</accession>
<gene>
    <name evidence="1" type="ORF">VNO80_01208</name>
</gene>
<organism evidence="1 2">
    <name type="scientific">Phaseolus coccineus</name>
    <name type="common">Scarlet runner bean</name>
    <name type="synonym">Phaseolus multiflorus</name>
    <dbReference type="NCBI Taxonomy" id="3886"/>
    <lineage>
        <taxon>Eukaryota</taxon>
        <taxon>Viridiplantae</taxon>
        <taxon>Streptophyta</taxon>
        <taxon>Embryophyta</taxon>
        <taxon>Tracheophyta</taxon>
        <taxon>Spermatophyta</taxon>
        <taxon>Magnoliopsida</taxon>
        <taxon>eudicotyledons</taxon>
        <taxon>Gunneridae</taxon>
        <taxon>Pentapetalae</taxon>
        <taxon>rosids</taxon>
        <taxon>fabids</taxon>
        <taxon>Fabales</taxon>
        <taxon>Fabaceae</taxon>
        <taxon>Papilionoideae</taxon>
        <taxon>50 kb inversion clade</taxon>
        <taxon>NPAAA clade</taxon>
        <taxon>indigoferoid/millettioid clade</taxon>
        <taxon>Phaseoleae</taxon>
        <taxon>Phaseolus</taxon>
    </lineage>
</organism>
<keyword evidence="2" id="KW-1185">Reference proteome</keyword>
<evidence type="ECO:0000313" key="1">
    <source>
        <dbReference type="EMBL" id="KAK7382357.1"/>
    </source>
</evidence>
<reference evidence="1 2" key="1">
    <citation type="submission" date="2024-01" db="EMBL/GenBank/DDBJ databases">
        <title>The genomes of 5 underutilized Papilionoideae crops provide insights into root nodulation and disease resistanc.</title>
        <authorList>
            <person name="Jiang F."/>
        </authorList>
    </citation>
    <scope>NUCLEOTIDE SEQUENCE [LARGE SCALE GENOMIC DNA]</scope>
    <source>
        <strain evidence="1">JINMINGXINNONG_FW02</strain>
        <tissue evidence="1">Leaves</tissue>
    </source>
</reference>
<sequence length="177" mass="20319">MEGAQRLCWRLTQEKKILLILDDVWEKLDFGGIGIPSSEHHKDYEIPVQLLIRYAVGLGVVGEAHSYEESRNEVIAAKGKLLNSCLLFNEEDEYLKMHDIVCDVAHLIAKNENKIILSEEEKDVTIEQDSVRYLWCVKFPNDLDCSNQEFLFLKTKLEELDGIFKKNGNAQSFDASQ</sequence>